<evidence type="ECO:0000313" key="2">
    <source>
        <dbReference type="Proteomes" id="UP001153737"/>
    </source>
</evidence>
<dbReference type="EMBL" id="OU896714">
    <property type="protein sequence ID" value="CAG9824564.1"/>
    <property type="molecule type" value="Genomic_DNA"/>
</dbReference>
<dbReference type="Proteomes" id="UP001153737">
    <property type="component" value="Chromosome 8"/>
</dbReference>
<name>A0A9N9X594_PHACE</name>
<reference evidence="1" key="1">
    <citation type="submission" date="2022-01" db="EMBL/GenBank/DDBJ databases">
        <authorList>
            <person name="King R."/>
        </authorList>
    </citation>
    <scope>NUCLEOTIDE SEQUENCE</scope>
</reference>
<sequence length="138" mass="15495">MARSKSKSANAGRDTRRSTNILILLATFAILFVAVDLTDGSFANSIDKINRNLEVALRDLGENMPDYSNYSDAQVYLSTNATFNPSAMAGLYNLTRRFIDWIGKDILMNVAYSQGEAIRAAPQDYRRIELENNNEKLH</sequence>
<reference evidence="1" key="2">
    <citation type="submission" date="2022-10" db="EMBL/GenBank/DDBJ databases">
        <authorList>
            <consortium name="ENA_rothamsted_submissions"/>
            <consortium name="culmorum"/>
            <person name="King R."/>
        </authorList>
    </citation>
    <scope>NUCLEOTIDE SEQUENCE</scope>
</reference>
<protein>
    <submittedName>
        <fullName evidence="1">Uncharacterized protein</fullName>
    </submittedName>
</protein>
<gene>
    <name evidence="1" type="ORF">PHAECO_LOCUS12256</name>
</gene>
<proteinExistence type="predicted"/>
<accession>A0A9N9X594</accession>
<dbReference type="OrthoDB" id="419734at2759"/>
<keyword evidence="2" id="KW-1185">Reference proteome</keyword>
<evidence type="ECO:0000313" key="1">
    <source>
        <dbReference type="EMBL" id="CAG9824564.1"/>
    </source>
</evidence>
<dbReference type="AlphaFoldDB" id="A0A9N9X594"/>
<organism evidence="1 2">
    <name type="scientific">Phaedon cochleariae</name>
    <name type="common">Mustard beetle</name>
    <dbReference type="NCBI Taxonomy" id="80249"/>
    <lineage>
        <taxon>Eukaryota</taxon>
        <taxon>Metazoa</taxon>
        <taxon>Ecdysozoa</taxon>
        <taxon>Arthropoda</taxon>
        <taxon>Hexapoda</taxon>
        <taxon>Insecta</taxon>
        <taxon>Pterygota</taxon>
        <taxon>Neoptera</taxon>
        <taxon>Endopterygota</taxon>
        <taxon>Coleoptera</taxon>
        <taxon>Polyphaga</taxon>
        <taxon>Cucujiformia</taxon>
        <taxon>Chrysomeloidea</taxon>
        <taxon>Chrysomelidae</taxon>
        <taxon>Chrysomelinae</taxon>
        <taxon>Chrysomelini</taxon>
        <taxon>Phaedon</taxon>
    </lineage>
</organism>